<keyword evidence="2" id="KW-0812">Transmembrane</keyword>
<sequence length="420" mass="45211">MTRGVRFYLVGSFVLVSLAGCGRGFFQSAEREPWRAEAEIACLKSGAVKESPDLVRINPISGPGVCGAEFPLKVAALGESSGSFGFADEDLRPPGNIGNAPRWPVSPPPAPPQSSYPDTAMRQPGYGAQQNGPISLTAPGVAPDEDEIELPPEGTPGMSQPPAQRSYQGQYQGSYQRPYPDAQAYPPRDRTSAPYSPRPDTVPAQPAEPLPRLGPAQQNSVAAFGPVAVKPAATLACPIVSVLDHWLSDSVQPAAQRWFGARVVEIKQISAYSCRGMNGNAYAHISEHAFGNALDIAAFTLADGRRITVKDGWKGMPEEQGFLRDIQAAACQQFTTVLAPGSNVYHYDHIHVDLMRRASRRLICEPSAVSGEEIAARATGRNPYASSRDPYVTGSLGGKHVAHRHRPNDKVNEEDEFEDE</sequence>
<feature type="transmembrane region" description="Helical" evidence="2">
    <location>
        <begin position="7"/>
        <end position="26"/>
    </location>
</feature>
<feature type="region of interest" description="Disordered" evidence="1">
    <location>
        <begin position="377"/>
        <end position="420"/>
    </location>
</feature>
<keyword evidence="2" id="KW-1133">Transmembrane helix</keyword>
<evidence type="ECO:0000313" key="5">
    <source>
        <dbReference type="Proteomes" id="UP000189935"/>
    </source>
</evidence>
<dbReference type="Pfam" id="PF06904">
    <property type="entry name" value="Extensin-like_C"/>
    <property type="match status" value="1"/>
</dbReference>
<organism evidence="4 5">
    <name type="scientific">Bradyrhizobium lablabi</name>
    <dbReference type="NCBI Taxonomy" id="722472"/>
    <lineage>
        <taxon>Bacteria</taxon>
        <taxon>Pseudomonadati</taxon>
        <taxon>Pseudomonadota</taxon>
        <taxon>Alphaproteobacteria</taxon>
        <taxon>Hyphomicrobiales</taxon>
        <taxon>Nitrobacteraceae</taxon>
        <taxon>Bradyrhizobium</taxon>
    </lineage>
</organism>
<reference evidence="4 5" key="1">
    <citation type="submission" date="2016-11" db="EMBL/GenBank/DDBJ databases">
        <authorList>
            <person name="Jaros S."/>
            <person name="Januszkiewicz K."/>
            <person name="Wedrychowicz H."/>
        </authorList>
    </citation>
    <scope>NUCLEOTIDE SEQUENCE [LARGE SCALE GENOMIC DNA]</scope>
    <source>
        <strain evidence="4 5">GAS499</strain>
    </source>
</reference>
<evidence type="ECO:0000259" key="3">
    <source>
        <dbReference type="Pfam" id="PF06904"/>
    </source>
</evidence>
<dbReference type="AlphaFoldDB" id="A0A1M6P8K3"/>
<dbReference type="EMBL" id="LT670844">
    <property type="protein sequence ID" value="SHK04224.1"/>
    <property type="molecule type" value="Genomic_DNA"/>
</dbReference>
<evidence type="ECO:0000313" key="4">
    <source>
        <dbReference type="EMBL" id="SHK04224.1"/>
    </source>
</evidence>
<feature type="region of interest" description="Disordered" evidence="1">
    <location>
        <begin position="85"/>
        <end position="217"/>
    </location>
</feature>
<dbReference type="RefSeq" id="WP_079538208.1">
    <property type="nucleotide sequence ID" value="NZ_LT670844.1"/>
</dbReference>
<name>A0A1M6P8K3_9BRAD</name>
<protein>
    <submittedName>
        <fullName evidence="4">Uncharacterized conserved protein</fullName>
    </submittedName>
</protein>
<dbReference type="Proteomes" id="UP000189935">
    <property type="component" value="Chromosome I"/>
</dbReference>
<dbReference type="InterPro" id="IPR009683">
    <property type="entry name" value="Extensin-like_C"/>
</dbReference>
<feature type="domain" description="Extensin-like C-terminal" evidence="3">
    <location>
        <begin position="221"/>
        <end position="364"/>
    </location>
</feature>
<dbReference type="OrthoDB" id="9809788at2"/>
<dbReference type="PROSITE" id="PS51257">
    <property type="entry name" value="PROKAR_LIPOPROTEIN"/>
    <property type="match status" value="1"/>
</dbReference>
<evidence type="ECO:0000256" key="1">
    <source>
        <dbReference type="SAM" id="MobiDB-lite"/>
    </source>
</evidence>
<proteinExistence type="predicted"/>
<gene>
    <name evidence="4" type="ORF">SAMN05444159_2258</name>
</gene>
<evidence type="ECO:0000256" key="2">
    <source>
        <dbReference type="SAM" id="Phobius"/>
    </source>
</evidence>
<feature type="compositionally biased region" description="Low complexity" evidence="1">
    <location>
        <begin position="164"/>
        <end position="180"/>
    </location>
</feature>
<keyword evidence="2" id="KW-0472">Membrane</keyword>
<accession>A0A1M6P8K3</accession>
<feature type="compositionally biased region" description="Pro residues" evidence="1">
    <location>
        <begin position="104"/>
        <end position="114"/>
    </location>
</feature>